<dbReference type="Gene3D" id="3.40.50.720">
    <property type="entry name" value="NAD(P)-binding Rossmann-like Domain"/>
    <property type="match status" value="1"/>
</dbReference>
<dbReference type="CDD" id="cd05233">
    <property type="entry name" value="SDR_c"/>
    <property type="match status" value="1"/>
</dbReference>
<dbReference type="PANTHER" id="PTHR42760">
    <property type="entry name" value="SHORT-CHAIN DEHYDROGENASES/REDUCTASES FAMILY MEMBER"/>
    <property type="match status" value="1"/>
</dbReference>
<gene>
    <name evidence="3" type="ORF">K505DRAFT_283326</name>
</gene>
<dbReference type="GO" id="GO:0006633">
    <property type="term" value="P:fatty acid biosynthetic process"/>
    <property type="evidence" value="ECO:0007669"/>
    <property type="project" value="TreeGrafter"/>
</dbReference>
<evidence type="ECO:0000313" key="4">
    <source>
        <dbReference type="Proteomes" id="UP000799757"/>
    </source>
</evidence>
<dbReference type="OrthoDB" id="498125at2759"/>
<dbReference type="Proteomes" id="UP000799757">
    <property type="component" value="Unassembled WGS sequence"/>
</dbReference>
<dbReference type="PRINTS" id="PR00080">
    <property type="entry name" value="SDRFAMILY"/>
</dbReference>
<accession>A0A6A6X122</accession>
<protein>
    <submittedName>
        <fullName evidence="3">Putative short chain type dehydrogenase</fullName>
    </submittedName>
</protein>
<dbReference type="GO" id="GO:0048038">
    <property type="term" value="F:quinone binding"/>
    <property type="evidence" value="ECO:0007669"/>
    <property type="project" value="TreeGrafter"/>
</dbReference>
<dbReference type="Pfam" id="PF13561">
    <property type="entry name" value="adh_short_C2"/>
    <property type="match status" value="1"/>
</dbReference>
<organism evidence="3 4">
    <name type="scientific">Melanomma pulvis-pyrius CBS 109.77</name>
    <dbReference type="NCBI Taxonomy" id="1314802"/>
    <lineage>
        <taxon>Eukaryota</taxon>
        <taxon>Fungi</taxon>
        <taxon>Dikarya</taxon>
        <taxon>Ascomycota</taxon>
        <taxon>Pezizomycotina</taxon>
        <taxon>Dothideomycetes</taxon>
        <taxon>Pleosporomycetidae</taxon>
        <taxon>Pleosporales</taxon>
        <taxon>Melanommataceae</taxon>
        <taxon>Melanomma</taxon>
    </lineage>
</organism>
<dbReference type="InterPro" id="IPR002347">
    <property type="entry name" value="SDR_fam"/>
</dbReference>
<dbReference type="PANTHER" id="PTHR42760:SF122">
    <property type="entry name" value="NAD(P)-BINDING PROTEIN"/>
    <property type="match status" value="1"/>
</dbReference>
<evidence type="ECO:0000313" key="3">
    <source>
        <dbReference type="EMBL" id="KAF2790049.1"/>
    </source>
</evidence>
<dbReference type="FunFam" id="3.40.50.720:FF:000084">
    <property type="entry name" value="Short-chain dehydrogenase reductase"/>
    <property type="match status" value="1"/>
</dbReference>
<dbReference type="AlphaFoldDB" id="A0A6A6X122"/>
<keyword evidence="4" id="KW-1185">Reference proteome</keyword>
<evidence type="ECO:0000256" key="2">
    <source>
        <dbReference type="ARBA" id="ARBA00022857"/>
    </source>
</evidence>
<dbReference type="InterPro" id="IPR036291">
    <property type="entry name" value="NAD(P)-bd_dom_sf"/>
</dbReference>
<reference evidence="3" key="1">
    <citation type="journal article" date="2020" name="Stud. Mycol.">
        <title>101 Dothideomycetes genomes: a test case for predicting lifestyles and emergence of pathogens.</title>
        <authorList>
            <person name="Haridas S."/>
            <person name="Albert R."/>
            <person name="Binder M."/>
            <person name="Bloem J."/>
            <person name="Labutti K."/>
            <person name="Salamov A."/>
            <person name="Andreopoulos B."/>
            <person name="Baker S."/>
            <person name="Barry K."/>
            <person name="Bills G."/>
            <person name="Bluhm B."/>
            <person name="Cannon C."/>
            <person name="Castanera R."/>
            <person name="Culley D."/>
            <person name="Daum C."/>
            <person name="Ezra D."/>
            <person name="Gonzalez J."/>
            <person name="Henrissat B."/>
            <person name="Kuo A."/>
            <person name="Liang C."/>
            <person name="Lipzen A."/>
            <person name="Lutzoni F."/>
            <person name="Magnuson J."/>
            <person name="Mondo S."/>
            <person name="Nolan M."/>
            <person name="Ohm R."/>
            <person name="Pangilinan J."/>
            <person name="Park H.-J."/>
            <person name="Ramirez L."/>
            <person name="Alfaro M."/>
            <person name="Sun H."/>
            <person name="Tritt A."/>
            <person name="Yoshinaga Y."/>
            <person name="Zwiers L.-H."/>
            <person name="Turgeon B."/>
            <person name="Goodwin S."/>
            <person name="Spatafora J."/>
            <person name="Crous P."/>
            <person name="Grigoriev I."/>
        </authorList>
    </citation>
    <scope>NUCLEOTIDE SEQUENCE</scope>
    <source>
        <strain evidence="3">CBS 109.77</strain>
    </source>
</reference>
<dbReference type="GO" id="GO:0016616">
    <property type="term" value="F:oxidoreductase activity, acting on the CH-OH group of donors, NAD or NADP as acceptor"/>
    <property type="evidence" value="ECO:0007669"/>
    <property type="project" value="TreeGrafter"/>
</dbReference>
<dbReference type="PRINTS" id="PR00081">
    <property type="entry name" value="GDHRDH"/>
</dbReference>
<comment type="similarity">
    <text evidence="1">Belongs to the short-chain dehydrogenases/reductases (SDR) family.</text>
</comment>
<dbReference type="SUPFAM" id="SSF51735">
    <property type="entry name" value="NAD(P)-binding Rossmann-fold domains"/>
    <property type="match status" value="1"/>
</dbReference>
<sequence>MAQHATYPDLSSKVVLLTGIGQTGDPSMWGNGAATARTFLRNGAKVFGCDINLASAQASRTRLLSEFPSAEIEVVQADVTKKDKVEKLVQQCVRKWGRVDVLVNNVGRSEKGDPASMSEEIWDAQVNVNLKSVYLACHFVLPVMEKQGSGVIVNISSIAGLKYIGKPQVAYAATKAALINFARVTAVAYAPKNIRLNTVVPGLIHTPLVKMLADKYAGGDYEAFVKQRNGQVPMGRMGTSEDVANAVVFLSSDSARYITGTKLVVDGAITGSTGRTDFKL</sequence>
<dbReference type="InterPro" id="IPR020904">
    <property type="entry name" value="Sc_DH/Rdtase_CS"/>
</dbReference>
<name>A0A6A6X122_9PLEO</name>
<dbReference type="EMBL" id="MU002097">
    <property type="protein sequence ID" value="KAF2790049.1"/>
    <property type="molecule type" value="Genomic_DNA"/>
</dbReference>
<proteinExistence type="inferred from homology"/>
<dbReference type="PROSITE" id="PS00061">
    <property type="entry name" value="ADH_SHORT"/>
    <property type="match status" value="1"/>
</dbReference>
<keyword evidence="2" id="KW-0521">NADP</keyword>
<evidence type="ECO:0000256" key="1">
    <source>
        <dbReference type="ARBA" id="ARBA00006484"/>
    </source>
</evidence>